<name>A0A0A9G7H1_ARUDO</name>
<reference evidence="1" key="1">
    <citation type="submission" date="2014-09" db="EMBL/GenBank/DDBJ databases">
        <authorList>
            <person name="Magalhaes I.L.F."/>
            <person name="Oliveira U."/>
            <person name="Santos F.R."/>
            <person name="Vidigal T.H.D.A."/>
            <person name="Brescovit A.D."/>
            <person name="Santos A.J."/>
        </authorList>
    </citation>
    <scope>NUCLEOTIDE SEQUENCE</scope>
    <source>
        <tissue evidence="1">Shoot tissue taken approximately 20 cm above the soil surface</tissue>
    </source>
</reference>
<sequence>MTLFLALSIQTE</sequence>
<protein>
    <submittedName>
        <fullName evidence="1">Uncharacterized protein</fullName>
    </submittedName>
</protein>
<organism evidence="1">
    <name type="scientific">Arundo donax</name>
    <name type="common">Giant reed</name>
    <name type="synonym">Donax arundinaceus</name>
    <dbReference type="NCBI Taxonomy" id="35708"/>
    <lineage>
        <taxon>Eukaryota</taxon>
        <taxon>Viridiplantae</taxon>
        <taxon>Streptophyta</taxon>
        <taxon>Embryophyta</taxon>
        <taxon>Tracheophyta</taxon>
        <taxon>Spermatophyta</taxon>
        <taxon>Magnoliopsida</taxon>
        <taxon>Liliopsida</taxon>
        <taxon>Poales</taxon>
        <taxon>Poaceae</taxon>
        <taxon>PACMAD clade</taxon>
        <taxon>Arundinoideae</taxon>
        <taxon>Arundineae</taxon>
        <taxon>Arundo</taxon>
    </lineage>
</organism>
<evidence type="ECO:0000313" key="1">
    <source>
        <dbReference type="EMBL" id="JAE19419.1"/>
    </source>
</evidence>
<reference evidence="1" key="2">
    <citation type="journal article" date="2015" name="Data Brief">
        <title>Shoot transcriptome of the giant reed, Arundo donax.</title>
        <authorList>
            <person name="Barrero R.A."/>
            <person name="Guerrero F.D."/>
            <person name="Moolhuijzen P."/>
            <person name="Goolsby J.A."/>
            <person name="Tidwell J."/>
            <person name="Bellgard S.E."/>
            <person name="Bellgard M.I."/>
        </authorList>
    </citation>
    <scope>NUCLEOTIDE SEQUENCE</scope>
    <source>
        <tissue evidence="1">Shoot tissue taken approximately 20 cm above the soil surface</tissue>
    </source>
</reference>
<proteinExistence type="predicted"/>
<dbReference type="EMBL" id="GBRH01178477">
    <property type="protein sequence ID" value="JAE19419.1"/>
    <property type="molecule type" value="Transcribed_RNA"/>
</dbReference>
<accession>A0A0A9G7H1</accession>